<dbReference type="OrthoDB" id="574459at2"/>
<dbReference type="RefSeq" id="WP_133867537.1">
    <property type="nucleotide sequence ID" value="NZ_SOAU01000001.1"/>
</dbReference>
<gene>
    <name evidence="1" type="ORF">BDK89_0603</name>
</gene>
<dbReference type="EMBL" id="SOAU01000001">
    <property type="protein sequence ID" value="TDT15043.1"/>
    <property type="molecule type" value="Genomic_DNA"/>
</dbReference>
<keyword evidence="2" id="KW-1185">Reference proteome</keyword>
<evidence type="ECO:0008006" key="3">
    <source>
        <dbReference type="Google" id="ProtNLM"/>
    </source>
</evidence>
<sequence length="135" mass="14037">MSSRARLVAVLLLIPVVIVGGFLLGSMAGDDGGAGTVAVSDVDDDSQFAEDFLIPAGTADRIEAGEEVEIVPQELVMETGESIRIVNDDDVGHVVGVFYVGAGETLTQRFDTPGELSGECSVHPSGSFTLRVVEA</sequence>
<proteinExistence type="predicted"/>
<evidence type="ECO:0000313" key="2">
    <source>
        <dbReference type="Proteomes" id="UP000294558"/>
    </source>
</evidence>
<evidence type="ECO:0000313" key="1">
    <source>
        <dbReference type="EMBL" id="TDT15043.1"/>
    </source>
</evidence>
<comment type="caution">
    <text evidence="1">The sequence shown here is derived from an EMBL/GenBank/DDBJ whole genome shotgun (WGS) entry which is preliminary data.</text>
</comment>
<protein>
    <recommendedName>
        <fullName evidence="3">EfeO-type cupredoxin-like domain-containing protein</fullName>
    </recommendedName>
</protein>
<name>A0A4R7HY26_9ACTN</name>
<dbReference type="AlphaFoldDB" id="A0A4R7HY26"/>
<dbReference type="Proteomes" id="UP000294558">
    <property type="component" value="Unassembled WGS sequence"/>
</dbReference>
<dbReference type="InterPro" id="IPR008972">
    <property type="entry name" value="Cupredoxin"/>
</dbReference>
<dbReference type="Gene3D" id="2.60.40.420">
    <property type="entry name" value="Cupredoxins - blue copper proteins"/>
    <property type="match status" value="1"/>
</dbReference>
<accession>A0A4R7HY26</accession>
<organism evidence="1 2">
    <name type="scientific">Ilumatobacter fluminis</name>
    <dbReference type="NCBI Taxonomy" id="467091"/>
    <lineage>
        <taxon>Bacteria</taxon>
        <taxon>Bacillati</taxon>
        <taxon>Actinomycetota</taxon>
        <taxon>Acidimicrobiia</taxon>
        <taxon>Acidimicrobiales</taxon>
        <taxon>Ilumatobacteraceae</taxon>
        <taxon>Ilumatobacter</taxon>
    </lineage>
</organism>
<dbReference type="SUPFAM" id="SSF49503">
    <property type="entry name" value="Cupredoxins"/>
    <property type="match status" value="1"/>
</dbReference>
<reference evidence="1 2" key="1">
    <citation type="submission" date="2019-03" db="EMBL/GenBank/DDBJ databases">
        <title>Sequencing the genomes of 1000 actinobacteria strains.</title>
        <authorList>
            <person name="Klenk H.-P."/>
        </authorList>
    </citation>
    <scope>NUCLEOTIDE SEQUENCE [LARGE SCALE GENOMIC DNA]</scope>
    <source>
        <strain evidence="1 2">DSM 18936</strain>
    </source>
</reference>